<dbReference type="AlphaFoldDB" id="A0A4R0YMF1"/>
<proteinExistence type="predicted"/>
<evidence type="ECO:0000313" key="2">
    <source>
        <dbReference type="EMBL" id="TCI07320.1"/>
    </source>
</evidence>
<evidence type="ECO:0000256" key="1">
    <source>
        <dbReference type="SAM" id="SignalP"/>
    </source>
</evidence>
<gene>
    <name evidence="2" type="ORF">EZM97_32535</name>
</gene>
<evidence type="ECO:0000313" key="3">
    <source>
        <dbReference type="Proteomes" id="UP000291822"/>
    </source>
</evidence>
<dbReference type="EMBL" id="SJTG01000005">
    <property type="protein sequence ID" value="TCI07320.1"/>
    <property type="molecule type" value="Genomic_DNA"/>
</dbReference>
<feature type="signal peptide" evidence="1">
    <location>
        <begin position="1"/>
        <end position="22"/>
    </location>
</feature>
<keyword evidence="3" id="KW-1185">Reference proteome</keyword>
<accession>A0A4R0YMF1</accession>
<sequence>MGIKLDLKCVAFFFLAACLASCANPADQSDEAFVQAKSIRPPVDLRYTTQRLAVRLRPSSNVISIPANELWVVNVMPITRGYADHDPLVGKPWDLVDVRFALSPDPQVYAPSIDNVFEDPNRSHLLFLRLMFPLGGDGDPRADWRLARLEPDNQNSVGIETAQALHGKPISVVASHPELGLDEYEPWGEYAATFFRSESTIIKCWRPPLNPMGHACESAFNLANGMLVIVTFPYGHLAQWRTILDFARRRAGGYAFVTGGSSPALLQMQTSR</sequence>
<protein>
    <submittedName>
        <fullName evidence="2">Uncharacterized protein</fullName>
    </submittedName>
</protein>
<feature type="chain" id="PRO_5020213506" evidence="1">
    <location>
        <begin position="23"/>
        <end position="272"/>
    </location>
</feature>
<organism evidence="2 3">
    <name type="scientific">Dyella soli</name>
    <dbReference type="NCBI Taxonomy" id="522319"/>
    <lineage>
        <taxon>Bacteria</taxon>
        <taxon>Pseudomonadati</taxon>
        <taxon>Pseudomonadota</taxon>
        <taxon>Gammaproteobacteria</taxon>
        <taxon>Lysobacterales</taxon>
        <taxon>Rhodanobacteraceae</taxon>
        <taxon>Dyella</taxon>
    </lineage>
</organism>
<reference evidence="2 3" key="1">
    <citation type="submission" date="2019-02" db="EMBL/GenBank/DDBJ databases">
        <title>Dyella amyloliquefaciens sp. nov., isolated from forest soil.</title>
        <authorList>
            <person name="Gao Z.-H."/>
            <person name="Qiu L.-H."/>
        </authorList>
    </citation>
    <scope>NUCLEOTIDE SEQUENCE [LARGE SCALE GENOMIC DNA]</scope>
    <source>
        <strain evidence="2 3">KACC 12747</strain>
    </source>
</reference>
<dbReference type="RefSeq" id="WP_131412616.1">
    <property type="nucleotide sequence ID" value="NZ_SJTG01000005.1"/>
</dbReference>
<dbReference type="Proteomes" id="UP000291822">
    <property type="component" value="Unassembled WGS sequence"/>
</dbReference>
<comment type="caution">
    <text evidence="2">The sequence shown here is derived from an EMBL/GenBank/DDBJ whole genome shotgun (WGS) entry which is preliminary data.</text>
</comment>
<name>A0A4R0YMF1_9GAMM</name>
<keyword evidence="1" id="KW-0732">Signal</keyword>